<evidence type="ECO:0000313" key="1">
    <source>
        <dbReference type="EMBL" id="QJQ07130.1"/>
    </source>
</evidence>
<dbReference type="SUPFAM" id="SSF54427">
    <property type="entry name" value="NTF2-like"/>
    <property type="match status" value="1"/>
</dbReference>
<dbReference type="Proteomes" id="UP000274350">
    <property type="component" value="Chromosome"/>
</dbReference>
<sequence length="130" mass="14703">MTPPFNAVTAVLNDYFDGLYGSDTQLLRRVFHPAALYACASDGKLSTLTMKEYFPIVDQRQSPASRLEVRRDEIISLEFAGPVSAFARVKCAIGHKHFTDFLTLLYLDDRWQIISKVFHYDLAIEASAEP</sequence>
<gene>
    <name evidence="1" type="ORF">EJG51_016310</name>
</gene>
<dbReference type="Gene3D" id="3.10.450.50">
    <property type="match status" value="1"/>
</dbReference>
<reference evidence="1 2" key="1">
    <citation type="journal article" date="2019" name="Int. J. Syst. Evol. Microbiol.">
        <title>Undibacterium piscinae sp. nov., isolated from Korean shiner intestine.</title>
        <authorList>
            <person name="Lee S.Y."/>
            <person name="Kang W."/>
            <person name="Kim P.S."/>
            <person name="Kim H.S."/>
            <person name="Sung H."/>
            <person name="Shin N.R."/>
            <person name="Whon T.W."/>
            <person name="Yun J.H."/>
            <person name="Lee J.Y."/>
            <person name="Lee J.Y."/>
            <person name="Jung M.J."/>
            <person name="Jeong Y.S."/>
            <person name="Tak E.J."/>
            <person name="Han J.E."/>
            <person name="Hyun D.W."/>
            <person name="Kang M.S."/>
            <person name="Lee K.E."/>
            <person name="Lee B.H."/>
            <person name="Bae J.W."/>
        </authorList>
    </citation>
    <scope>NUCLEOTIDE SEQUENCE [LARGE SCALE GENOMIC DNA]</scope>
    <source>
        <strain evidence="1 2">S11R28</strain>
    </source>
</reference>
<dbReference type="OrthoDB" id="5676998at2"/>
<keyword evidence="2" id="KW-1185">Reference proteome</keyword>
<proteinExistence type="predicted"/>
<protein>
    <submittedName>
        <fullName evidence="1">Nuclear transport factor 2 family protein</fullName>
    </submittedName>
</protein>
<dbReference type="AlphaFoldDB" id="A0A6M4A8P1"/>
<dbReference type="KEGG" id="upi:EJG51_016310"/>
<accession>A0A6M4A8P1</accession>
<evidence type="ECO:0000313" key="2">
    <source>
        <dbReference type="Proteomes" id="UP000274350"/>
    </source>
</evidence>
<dbReference type="EMBL" id="CP051152">
    <property type="protein sequence ID" value="QJQ07130.1"/>
    <property type="molecule type" value="Genomic_DNA"/>
</dbReference>
<dbReference type="Pfam" id="PF12893">
    <property type="entry name" value="Lumazine_bd_2"/>
    <property type="match status" value="1"/>
</dbReference>
<dbReference type="InterPro" id="IPR032710">
    <property type="entry name" value="NTF2-like_dom_sf"/>
</dbReference>
<name>A0A6M4A8P1_9BURK</name>
<organism evidence="1 2">
    <name type="scientific">Undibacterium piscinae</name>
    <dbReference type="NCBI Taxonomy" id="2495591"/>
    <lineage>
        <taxon>Bacteria</taxon>
        <taxon>Pseudomonadati</taxon>
        <taxon>Pseudomonadota</taxon>
        <taxon>Betaproteobacteria</taxon>
        <taxon>Burkholderiales</taxon>
        <taxon>Oxalobacteraceae</taxon>
        <taxon>Undibacterium</taxon>
    </lineage>
</organism>
<dbReference type="InterPro" id="IPR039437">
    <property type="entry name" value="FrzH/put_lumazine-bd"/>
</dbReference>